<gene>
    <name evidence="12" type="primary">TOM70</name>
    <name evidence="12" type="ORF">FIM1_4047</name>
</gene>
<evidence type="ECO:0000256" key="2">
    <source>
        <dbReference type="ARBA" id="ARBA00022692"/>
    </source>
</evidence>
<keyword evidence="6" id="KW-1133">Transmembrane helix</keyword>
<evidence type="ECO:0000256" key="11">
    <source>
        <dbReference type="SAM" id="MobiDB-lite"/>
    </source>
</evidence>
<keyword evidence="5 10" id="KW-0802">TPR repeat</keyword>
<dbReference type="Pfam" id="PF14559">
    <property type="entry name" value="TPR_19"/>
    <property type="match status" value="1"/>
</dbReference>
<dbReference type="Gene3D" id="1.25.40.10">
    <property type="entry name" value="Tetratricopeptide repeat domain"/>
    <property type="match status" value="2"/>
</dbReference>
<dbReference type="PANTHER" id="PTHR46208:SF1">
    <property type="entry name" value="MITOCHONDRIAL IMPORT RECEPTOR SUBUNIT TOM70"/>
    <property type="match status" value="1"/>
</dbReference>
<reference evidence="12 13" key="2">
    <citation type="submission" date="2019-11" db="EMBL/GenBank/DDBJ databases">
        <authorList>
            <person name="Lu H."/>
        </authorList>
    </citation>
    <scope>NUCLEOTIDE SEQUENCE [LARGE SCALE GENOMIC DNA]</scope>
    <source>
        <strain evidence="12 13">FIM1</strain>
    </source>
</reference>
<feature type="repeat" description="TPR" evidence="10">
    <location>
        <begin position="359"/>
        <end position="392"/>
    </location>
</feature>
<keyword evidence="12" id="KW-0675">Receptor</keyword>
<dbReference type="InterPro" id="IPR019734">
    <property type="entry name" value="TPR_rpt"/>
</dbReference>
<proteinExistence type="inferred from homology"/>
<evidence type="ECO:0000256" key="8">
    <source>
        <dbReference type="ARBA" id="ARBA00023136"/>
    </source>
</evidence>
<comment type="similarity">
    <text evidence="9">Belongs to the Tom70 family.</text>
</comment>
<feature type="repeat" description="TPR" evidence="10">
    <location>
        <begin position="113"/>
        <end position="146"/>
    </location>
</feature>
<protein>
    <submittedName>
        <fullName evidence="12">Mitochondrial import receptor subunit TOM70</fullName>
    </submittedName>
</protein>
<evidence type="ECO:0000256" key="9">
    <source>
        <dbReference type="ARBA" id="ARBA00038030"/>
    </source>
</evidence>
<dbReference type="SMART" id="SM00028">
    <property type="entry name" value="TPR"/>
    <property type="match status" value="8"/>
</dbReference>
<feature type="compositionally biased region" description="Basic residues" evidence="11">
    <location>
        <begin position="57"/>
        <end position="67"/>
    </location>
</feature>
<sequence length="613" mass="68110">MSDNSISGFVSRNKKAILTAVAVSGVAAGAYYNYRKLQQEQKGSSSGSGASKGSSKSGKKKNKKKKKDSSSSGSASPSGESKSSVPPYPVNAKGEPDLSNRESFTPEQIDSYALALKDKGNEFFKAKDFEKAIEYYTLAISLKEDPVFYSNRSAAYVSINNFEKVVEDTTAALKLKPDYSKCWLRRASAYENLGNFSEAMFDLSAVSLLGEYSGQSVEQLLERNMNKQATKVLGEKLKENQGKESQLPSNTSLASFFGIFDPVTTFDDYDEENEADVVLKDALVNLFKSQTGCYEVADEKFTKAAELYRSQLEESPDNESLKKKAAIALEHVGIFKFFKNDPITAHINLEESLSLHPRSSTYIYMALIMADKGEANQYKEYFDKALELDPNCSAVYYHRGQMHFVVENFKEAGADFDKAKELNPDNIFAYIQSACLAYREDKFDDCETLFSEARRKFPTAPEVPNFYAEILAAKNSLEAAIKQYDIAIKLEEALPGIHVGIAPMIGKATALSRNPTVENYVEATKLFEEACQIDPRSEQAKMGLAQLKLQQEEIDEAIQLFEDAAELSRSFEEKLQATTFAEATKVQKKIRADPFVKSKIDEALAAYRAQGLV</sequence>
<dbReference type="SUPFAM" id="SSF48452">
    <property type="entry name" value="TPR-like"/>
    <property type="match status" value="3"/>
</dbReference>
<organism evidence="12 13">
    <name type="scientific">Kluyveromyces marxianus</name>
    <name type="common">Yeast</name>
    <name type="synonym">Candida kefyr</name>
    <dbReference type="NCBI Taxonomy" id="4911"/>
    <lineage>
        <taxon>Eukaryota</taxon>
        <taxon>Fungi</taxon>
        <taxon>Dikarya</taxon>
        <taxon>Ascomycota</taxon>
        <taxon>Saccharomycotina</taxon>
        <taxon>Saccharomycetes</taxon>
        <taxon>Saccharomycetales</taxon>
        <taxon>Saccharomycetaceae</taxon>
        <taxon>Kluyveromyces</taxon>
    </lineage>
</organism>
<keyword evidence="4" id="KW-1000">Mitochondrion outer membrane</keyword>
<dbReference type="Pfam" id="PF13181">
    <property type="entry name" value="TPR_8"/>
    <property type="match status" value="2"/>
</dbReference>
<feature type="repeat" description="TPR" evidence="10">
    <location>
        <begin position="393"/>
        <end position="426"/>
    </location>
</feature>
<evidence type="ECO:0000256" key="10">
    <source>
        <dbReference type="PROSITE-ProRule" id="PRU00339"/>
    </source>
</evidence>
<dbReference type="Pfam" id="PF13432">
    <property type="entry name" value="TPR_16"/>
    <property type="match status" value="2"/>
</dbReference>
<feature type="repeat" description="TPR" evidence="10">
    <location>
        <begin position="538"/>
        <end position="571"/>
    </location>
</feature>
<name>A0ABX6EY94_KLUMA</name>
<evidence type="ECO:0000256" key="7">
    <source>
        <dbReference type="ARBA" id="ARBA00023128"/>
    </source>
</evidence>
<keyword evidence="2" id="KW-0812">Transmembrane</keyword>
<dbReference type="PROSITE" id="PS50005">
    <property type="entry name" value="TPR"/>
    <property type="match status" value="4"/>
</dbReference>
<dbReference type="InterPro" id="IPR011990">
    <property type="entry name" value="TPR-like_helical_dom_sf"/>
</dbReference>
<dbReference type="Proteomes" id="UP000422736">
    <property type="component" value="Chromosome 6"/>
</dbReference>
<evidence type="ECO:0000256" key="4">
    <source>
        <dbReference type="ARBA" id="ARBA00022787"/>
    </source>
</evidence>
<reference evidence="12 13" key="1">
    <citation type="submission" date="2016-03" db="EMBL/GenBank/DDBJ databases">
        <title>How can Kluyveromyces marxianus grow so fast - potential evolutionary course in Saccharomyces Complex revealed by comparative genomics.</title>
        <authorList>
            <person name="Mo W."/>
            <person name="Lu W."/>
            <person name="Yang X."/>
            <person name="Qi J."/>
            <person name="Lv H."/>
        </authorList>
    </citation>
    <scope>NUCLEOTIDE SEQUENCE [LARGE SCALE GENOMIC DNA]</scope>
    <source>
        <strain evidence="12 13">FIM1</strain>
    </source>
</reference>
<feature type="compositionally biased region" description="Low complexity" evidence="11">
    <location>
        <begin position="70"/>
        <end position="84"/>
    </location>
</feature>
<dbReference type="EMBL" id="CP015059">
    <property type="protein sequence ID" value="QGN17315.1"/>
    <property type="molecule type" value="Genomic_DNA"/>
</dbReference>
<keyword evidence="13" id="KW-1185">Reference proteome</keyword>
<feature type="compositionally biased region" description="Low complexity" evidence="11">
    <location>
        <begin position="42"/>
        <end position="56"/>
    </location>
</feature>
<evidence type="ECO:0000256" key="3">
    <source>
        <dbReference type="ARBA" id="ARBA00022737"/>
    </source>
</evidence>
<dbReference type="PANTHER" id="PTHR46208">
    <property type="entry name" value="MITOCHONDRIAL IMPORT RECEPTOR SUBUNIT TOM70"/>
    <property type="match status" value="1"/>
</dbReference>
<evidence type="ECO:0000256" key="6">
    <source>
        <dbReference type="ARBA" id="ARBA00022989"/>
    </source>
</evidence>
<comment type="subcellular location">
    <subcellularLocation>
        <location evidence="1">Mitochondrion outer membrane</location>
        <topology evidence="1">Single-pass membrane protein</topology>
    </subcellularLocation>
</comment>
<evidence type="ECO:0000256" key="5">
    <source>
        <dbReference type="ARBA" id="ARBA00022803"/>
    </source>
</evidence>
<accession>A0ABX6EY94</accession>
<evidence type="ECO:0000256" key="1">
    <source>
        <dbReference type="ARBA" id="ARBA00004572"/>
    </source>
</evidence>
<keyword evidence="8" id="KW-0472">Membrane</keyword>
<feature type="region of interest" description="Disordered" evidence="11">
    <location>
        <begin position="39"/>
        <end position="103"/>
    </location>
</feature>
<keyword evidence="7" id="KW-0496">Mitochondrion</keyword>
<evidence type="ECO:0000313" key="12">
    <source>
        <dbReference type="EMBL" id="QGN17315.1"/>
    </source>
</evidence>
<keyword evidence="3" id="KW-0677">Repeat</keyword>
<evidence type="ECO:0000313" key="13">
    <source>
        <dbReference type="Proteomes" id="UP000422736"/>
    </source>
</evidence>